<gene>
    <name evidence="1" type="ORF">GCM10017161_22200</name>
</gene>
<accession>A0A919BJT4</accession>
<reference evidence="1" key="1">
    <citation type="journal article" date="2014" name="Int. J. Syst. Evol. Microbiol.">
        <title>Complete genome sequence of Corynebacterium casei LMG S-19264T (=DSM 44701T), isolated from a smear-ripened cheese.</title>
        <authorList>
            <consortium name="US DOE Joint Genome Institute (JGI-PGF)"/>
            <person name="Walter F."/>
            <person name="Albersmeier A."/>
            <person name="Kalinowski J."/>
            <person name="Ruckert C."/>
        </authorList>
    </citation>
    <scope>NUCLEOTIDE SEQUENCE</scope>
    <source>
        <strain evidence="1">KCTC 42731</strain>
    </source>
</reference>
<evidence type="ECO:0000313" key="1">
    <source>
        <dbReference type="EMBL" id="GHF93409.1"/>
    </source>
</evidence>
<keyword evidence="2" id="KW-1185">Reference proteome</keyword>
<dbReference type="InterPro" id="IPR027417">
    <property type="entry name" value="P-loop_NTPase"/>
</dbReference>
<reference evidence="1" key="2">
    <citation type="submission" date="2020-09" db="EMBL/GenBank/DDBJ databases">
        <authorList>
            <person name="Sun Q."/>
            <person name="Kim S."/>
        </authorList>
    </citation>
    <scope>NUCLEOTIDE SEQUENCE</scope>
    <source>
        <strain evidence="1">KCTC 42731</strain>
    </source>
</reference>
<dbReference type="SUPFAM" id="SSF52540">
    <property type="entry name" value="P-loop containing nucleoside triphosphate hydrolases"/>
    <property type="match status" value="1"/>
</dbReference>
<name>A0A919BJT4_9GAMM</name>
<organism evidence="1 2">
    <name type="scientific">Thalassotalea marina</name>
    <dbReference type="NCBI Taxonomy" id="1673741"/>
    <lineage>
        <taxon>Bacteria</taxon>
        <taxon>Pseudomonadati</taxon>
        <taxon>Pseudomonadota</taxon>
        <taxon>Gammaproteobacteria</taxon>
        <taxon>Alteromonadales</taxon>
        <taxon>Colwelliaceae</taxon>
        <taxon>Thalassotalea</taxon>
    </lineage>
</organism>
<dbReference type="Proteomes" id="UP000623842">
    <property type="component" value="Unassembled WGS sequence"/>
</dbReference>
<dbReference type="EMBL" id="BNCK01000004">
    <property type="protein sequence ID" value="GHF93409.1"/>
    <property type="molecule type" value="Genomic_DNA"/>
</dbReference>
<sequence>MNSIFNEKTANWLDIRTINHATNLSDHYLSICSQHTLSRKWVLLINPEEKSLAALCEREGIDVSRILTVTPKRQDIKLQSIKAALGRGNCSAIVICNACLAAEELAELQAYAQLGQTSCVVINKTSLH</sequence>
<evidence type="ECO:0000313" key="2">
    <source>
        <dbReference type="Proteomes" id="UP000623842"/>
    </source>
</evidence>
<comment type="caution">
    <text evidence="1">The sequence shown here is derived from an EMBL/GenBank/DDBJ whole genome shotgun (WGS) entry which is preliminary data.</text>
</comment>
<proteinExistence type="predicted"/>
<evidence type="ECO:0008006" key="3">
    <source>
        <dbReference type="Google" id="ProtNLM"/>
    </source>
</evidence>
<dbReference type="Gene3D" id="3.40.50.300">
    <property type="entry name" value="P-loop containing nucleotide triphosphate hydrolases"/>
    <property type="match status" value="1"/>
</dbReference>
<dbReference type="RefSeq" id="WP_189770405.1">
    <property type="nucleotide sequence ID" value="NZ_BNCK01000004.1"/>
</dbReference>
<protein>
    <recommendedName>
        <fullName evidence="3">Cell division inhibitor SulA</fullName>
    </recommendedName>
</protein>
<dbReference type="AlphaFoldDB" id="A0A919BJT4"/>